<dbReference type="Proteomes" id="UP000028760">
    <property type="component" value="Unassembled WGS sequence"/>
</dbReference>
<dbReference type="InterPro" id="IPR007593">
    <property type="entry name" value="CD225/Dispanin_fam"/>
</dbReference>
<evidence type="ECO:0000313" key="7">
    <source>
        <dbReference type="Ensembl" id="ENSPFOP00000013472.1"/>
    </source>
</evidence>
<reference evidence="7" key="3">
    <citation type="submission" date="2025-09" db="UniProtKB">
        <authorList>
            <consortium name="Ensembl"/>
        </authorList>
    </citation>
    <scope>IDENTIFICATION</scope>
</reference>
<dbReference type="GeneTree" id="ENSGT00630000091000"/>
<evidence type="ECO:0000313" key="8">
    <source>
        <dbReference type="Proteomes" id="UP000028760"/>
    </source>
</evidence>
<comment type="similarity">
    <text evidence="2">Belongs to the CD225/Dispanin family.</text>
</comment>
<protein>
    <submittedName>
        <fullName evidence="7">Si:dkey-16l2.20</fullName>
    </submittedName>
</protein>
<evidence type="ECO:0000256" key="4">
    <source>
        <dbReference type="ARBA" id="ARBA00022989"/>
    </source>
</evidence>
<reference evidence="8" key="1">
    <citation type="submission" date="2013-10" db="EMBL/GenBank/DDBJ databases">
        <authorList>
            <person name="Schartl M."/>
            <person name="Warren W."/>
        </authorList>
    </citation>
    <scope>NUCLEOTIDE SEQUENCE [LARGE SCALE GENOMIC DNA]</scope>
    <source>
        <strain evidence="8">female</strain>
    </source>
</reference>
<dbReference type="Ensembl" id="ENSPFOT00000013491.1">
    <property type="protein sequence ID" value="ENSPFOP00000013472.1"/>
    <property type="gene ID" value="ENSPFOG00000013474.1"/>
</dbReference>
<organism evidence="7 8">
    <name type="scientific">Poecilia formosa</name>
    <name type="common">Amazon molly</name>
    <name type="synonym">Limia formosa</name>
    <dbReference type="NCBI Taxonomy" id="48698"/>
    <lineage>
        <taxon>Eukaryota</taxon>
        <taxon>Metazoa</taxon>
        <taxon>Chordata</taxon>
        <taxon>Craniata</taxon>
        <taxon>Vertebrata</taxon>
        <taxon>Euteleostomi</taxon>
        <taxon>Actinopterygii</taxon>
        <taxon>Neopterygii</taxon>
        <taxon>Teleostei</taxon>
        <taxon>Neoteleostei</taxon>
        <taxon>Acanthomorphata</taxon>
        <taxon>Ovalentaria</taxon>
        <taxon>Atherinomorphae</taxon>
        <taxon>Cyprinodontiformes</taxon>
        <taxon>Poeciliidae</taxon>
        <taxon>Poeciliinae</taxon>
        <taxon>Poecilia</taxon>
    </lineage>
</organism>
<keyword evidence="5 6" id="KW-0472">Membrane</keyword>
<dbReference type="GO" id="GO:0016020">
    <property type="term" value="C:membrane"/>
    <property type="evidence" value="ECO:0007669"/>
    <property type="project" value="UniProtKB-SubCell"/>
</dbReference>
<comment type="subcellular location">
    <subcellularLocation>
        <location evidence="1">Membrane</location>
    </subcellularLocation>
</comment>
<evidence type="ECO:0000256" key="2">
    <source>
        <dbReference type="ARBA" id="ARBA00006843"/>
    </source>
</evidence>
<evidence type="ECO:0000256" key="5">
    <source>
        <dbReference type="ARBA" id="ARBA00023136"/>
    </source>
</evidence>
<keyword evidence="8" id="KW-1185">Reference proteome</keyword>
<keyword evidence="4 6" id="KW-1133">Transmembrane helix</keyword>
<evidence type="ECO:0000256" key="6">
    <source>
        <dbReference type="SAM" id="Phobius"/>
    </source>
</evidence>
<reference evidence="7" key="2">
    <citation type="submission" date="2025-08" db="UniProtKB">
        <authorList>
            <consortium name="Ensembl"/>
        </authorList>
    </citation>
    <scope>IDENTIFICATION</scope>
</reference>
<proteinExistence type="inferred from homology"/>
<sequence>NHRKLAICSIICGCSCVGYKALENSFQVDQQKNREQKLKYSKEAKKYGIISIVTLFGILILIPVLLVFVSYLLTLKD</sequence>
<evidence type="ECO:0000256" key="3">
    <source>
        <dbReference type="ARBA" id="ARBA00022692"/>
    </source>
</evidence>
<dbReference type="EMBL" id="AYCK01009210">
    <property type="status" value="NOT_ANNOTATED_CDS"/>
    <property type="molecule type" value="Genomic_DNA"/>
</dbReference>
<dbReference type="Pfam" id="PF04505">
    <property type="entry name" value="CD225"/>
    <property type="match status" value="1"/>
</dbReference>
<feature type="transmembrane region" description="Helical" evidence="6">
    <location>
        <begin position="47"/>
        <end position="73"/>
    </location>
</feature>
<keyword evidence="3 6" id="KW-0812">Transmembrane</keyword>
<dbReference type="OMA" id="SEKACKW"/>
<dbReference type="AlphaFoldDB" id="A0A087Y619"/>
<accession>A0A087Y619</accession>
<evidence type="ECO:0000256" key="1">
    <source>
        <dbReference type="ARBA" id="ARBA00004370"/>
    </source>
</evidence>
<name>A0A087Y619_POEFO</name>